<evidence type="ECO:0000313" key="2">
    <source>
        <dbReference type="EMBL" id="GBN70077.1"/>
    </source>
</evidence>
<keyword evidence="3" id="KW-1185">Reference proteome</keyword>
<sequence length="113" mass="12540">MFRKGTEIHCWTITPTSLPATPLATFYWSTIPFPAANISLHCPSLCTCTRVEPKYCRALTGHNFFSGVKVKQKRNRVQAGKGQGLTISDATSYRLDKTCTACGFDIHDCHSVE</sequence>
<protein>
    <submittedName>
        <fullName evidence="2">Uncharacterized protein</fullName>
    </submittedName>
</protein>
<proteinExistence type="predicted"/>
<dbReference type="Proteomes" id="UP000499080">
    <property type="component" value="Unassembled WGS sequence"/>
</dbReference>
<evidence type="ECO:0000313" key="1">
    <source>
        <dbReference type="EMBL" id="GBN70073.1"/>
    </source>
</evidence>
<dbReference type="EMBL" id="BGPR01015646">
    <property type="protein sequence ID" value="GBN70077.1"/>
    <property type="molecule type" value="Genomic_DNA"/>
</dbReference>
<dbReference type="EMBL" id="BGPR01015645">
    <property type="protein sequence ID" value="GBN70073.1"/>
    <property type="molecule type" value="Genomic_DNA"/>
</dbReference>
<evidence type="ECO:0000313" key="3">
    <source>
        <dbReference type="Proteomes" id="UP000499080"/>
    </source>
</evidence>
<accession>A0A4Y2R323</accession>
<dbReference type="AlphaFoldDB" id="A0A4Y2R323"/>
<gene>
    <name evidence="2" type="ORF">AVEN_156701_1</name>
    <name evidence="1" type="ORF">AVEN_253283_1</name>
</gene>
<comment type="caution">
    <text evidence="2">The sequence shown here is derived from an EMBL/GenBank/DDBJ whole genome shotgun (WGS) entry which is preliminary data.</text>
</comment>
<reference evidence="2 3" key="1">
    <citation type="journal article" date="2019" name="Sci. Rep.">
        <title>Orb-weaving spider Araneus ventricosus genome elucidates the spidroin gene catalogue.</title>
        <authorList>
            <person name="Kono N."/>
            <person name="Nakamura H."/>
            <person name="Ohtoshi R."/>
            <person name="Moran D.A.P."/>
            <person name="Shinohara A."/>
            <person name="Yoshida Y."/>
            <person name="Fujiwara M."/>
            <person name="Mori M."/>
            <person name="Tomita M."/>
            <person name="Arakawa K."/>
        </authorList>
    </citation>
    <scope>NUCLEOTIDE SEQUENCE [LARGE SCALE GENOMIC DNA]</scope>
</reference>
<name>A0A4Y2R323_ARAVE</name>
<organism evidence="2 3">
    <name type="scientific">Araneus ventricosus</name>
    <name type="common">Orbweaver spider</name>
    <name type="synonym">Epeira ventricosa</name>
    <dbReference type="NCBI Taxonomy" id="182803"/>
    <lineage>
        <taxon>Eukaryota</taxon>
        <taxon>Metazoa</taxon>
        <taxon>Ecdysozoa</taxon>
        <taxon>Arthropoda</taxon>
        <taxon>Chelicerata</taxon>
        <taxon>Arachnida</taxon>
        <taxon>Araneae</taxon>
        <taxon>Araneomorphae</taxon>
        <taxon>Entelegynae</taxon>
        <taxon>Araneoidea</taxon>
        <taxon>Araneidae</taxon>
        <taxon>Araneus</taxon>
    </lineage>
</organism>